<dbReference type="EMBL" id="QDDR01000016">
    <property type="protein sequence ID" value="PVE45314.1"/>
    <property type="molecule type" value="Genomic_DNA"/>
</dbReference>
<dbReference type="InterPro" id="IPR035959">
    <property type="entry name" value="RutC-like_sf"/>
</dbReference>
<name>A0A2T7UKW7_9RHOB</name>
<keyword evidence="3" id="KW-1185">Reference proteome</keyword>
<dbReference type="GO" id="GO:0005829">
    <property type="term" value="C:cytosol"/>
    <property type="evidence" value="ECO:0007669"/>
    <property type="project" value="TreeGrafter"/>
</dbReference>
<dbReference type="GO" id="GO:0019239">
    <property type="term" value="F:deaminase activity"/>
    <property type="evidence" value="ECO:0007669"/>
    <property type="project" value="TreeGrafter"/>
</dbReference>
<comment type="caution">
    <text evidence="2">The sequence shown here is derived from an EMBL/GenBank/DDBJ whole genome shotgun (WGS) entry which is preliminary data.</text>
</comment>
<dbReference type="OrthoDB" id="9803101at2"/>
<evidence type="ECO:0000256" key="1">
    <source>
        <dbReference type="ARBA" id="ARBA00010552"/>
    </source>
</evidence>
<dbReference type="Proteomes" id="UP000244810">
    <property type="component" value="Unassembled WGS sequence"/>
</dbReference>
<organism evidence="2 3">
    <name type="scientific">Pararhodobacter aggregans</name>
    <dbReference type="NCBI Taxonomy" id="404875"/>
    <lineage>
        <taxon>Bacteria</taxon>
        <taxon>Pseudomonadati</taxon>
        <taxon>Pseudomonadota</taxon>
        <taxon>Alphaproteobacteria</taxon>
        <taxon>Rhodobacterales</taxon>
        <taxon>Paracoccaceae</taxon>
        <taxon>Pararhodobacter</taxon>
    </lineage>
</organism>
<accession>A0A2T7UKW7</accession>
<proteinExistence type="inferred from homology"/>
<comment type="similarity">
    <text evidence="1">Belongs to the RutC family.</text>
</comment>
<dbReference type="PANTHER" id="PTHR11803">
    <property type="entry name" value="2-IMINOBUTANOATE/2-IMINOPROPANOATE DEAMINASE RIDA"/>
    <property type="match status" value="1"/>
</dbReference>
<sequence length="139" mass="14955">MTTSPIRTIAAEWDWEASLPPAPAVRAGDTIYLSGQIALGPDGSLVGVNDLAAQARQCFANIRSILARDGATMQHVVKMTTYFACPLTDEVTAEYWQVREEVFGTHRPASTGVSVSALIYPEVMLEIEAIAVLAPARHA</sequence>
<dbReference type="SUPFAM" id="SSF55298">
    <property type="entry name" value="YjgF-like"/>
    <property type="match status" value="1"/>
</dbReference>
<dbReference type="Pfam" id="PF01042">
    <property type="entry name" value="Ribonuc_L-PSP"/>
    <property type="match status" value="1"/>
</dbReference>
<dbReference type="PANTHER" id="PTHR11803:SF58">
    <property type="entry name" value="PROTEIN HMF1-RELATED"/>
    <property type="match status" value="1"/>
</dbReference>
<reference evidence="2 3" key="1">
    <citation type="journal article" date="2011" name="Syst. Appl. Microbiol.">
        <title>Defluviimonas denitrificans gen. nov., sp. nov., and Pararhodobacter aggregans gen. nov., sp. nov., non-phototrophic Rhodobacteraceae from the biofilter of a marine aquaculture.</title>
        <authorList>
            <person name="Foesel B.U."/>
            <person name="Drake H.L."/>
            <person name="Schramm A."/>
        </authorList>
    </citation>
    <scope>NUCLEOTIDE SEQUENCE [LARGE SCALE GENOMIC DNA]</scope>
    <source>
        <strain evidence="2 3">D1-19</strain>
    </source>
</reference>
<dbReference type="AlphaFoldDB" id="A0A2T7UKW7"/>
<protein>
    <submittedName>
        <fullName evidence="2">RidA family protein</fullName>
    </submittedName>
</protein>
<dbReference type="InterPro" id="IPR006175">
    <property type="entry name" value="YjgF/YER057c/UK114"/>
</dbReference>
<evidence type="ECO:0000313" key="3">
    <source>
        <dbReference type="Proteomes" id="UP000244810"/>
    </source>
</evidence>
<dbReference type="Gene3D" id="3.30.1330.40">
    <property type="entry name" value="RutC-like"/>
    <property type="match status" value="1"/>
</dbReference>
<gene>
    <name evidence="2" type="ORF">DDE23_22350</name>
</gene>
<dbReference type="RefSeq" id="WP_107751811.1">
    <property type="nucleotide sequence ID" value="NZ_QBKF01000005.1"/>
</dbReference>
<evidence type="ECO:0000313" key="2">
    <source>
        <dbReference type="EMBL" id="PVE45314.1"/>
    </source>
</evidence>